<dbReference type="CDD" id="cd01392">
    <property type="entry name" value="HTH_LacI"/>
    <property type="match status" value="1"/>
</dbReference>
<dbReference type="CDD" id="cd06267">
    <property type="entry name" value="PBP1_LacI_sugar_binding-like"/>
    <property type="match status" value="1"/>
</dbReference>
<evidence type="ECO:0000256" key="3">
    <source>
        <dbReference type="ARBA" id="ARBA00023163"/>
    </source>
</evidence>
<dbReference type="GO" id="GO:0003700">
    <property type="term" value="F:DNA-binding transcription factor activity"/>
    <property type="evidence" value="ECO:0007669"/>
    <property type="project" value="TreeGrafter"/>
</dbReference>
<evidence type="ECO:0000313" key="6">
    <source>
        <dbReference type="Proteomes" id="UP000530928"/>
    </source>
</evidence>
<dbReference type="RefSeq" id="WP_181614499.1">
    <property type="nucleotide sequence ID" value="NZ_BAABAM010000011.1"/>
</dbReference>
<dbReference type="AlphaFoldDB" id="A0A7W0CR44"/>
<dbReference type="GO" id="GO:0000976">
    <property type="term" value="F:transcription cis-regulatory region binding"/>
    <property type="evidence" value="ECO:0007669"/>
    <property type="project" value="TreeGrafter"/>
</dbReference>
<protein>
    <submittedName>
        <fullName evidence="5">LacI family transcriptional regulator</fullName>
    </submittedName>
</protein>
<evidence type="ECO:0000256" key="1">
    <source>
        <dbReference type="ARBA" id="ARBA00023015"/>
    </source>
</evidence>
<evidence type="ECO:0000256" key="2">
    <source>
        <dbReference type="ARBA" id="ARBA00023125"/>
    </source>
</evidence>
<keyword evidence="2" id="KW-0238">DNA-binding</keyword>
<dbReference type="Pfam" id="PF13377">
    <property type="entry name" value="Peripla_BP_3"/>
    <property type="match status" value="1"/>
</dbReference>
<dbReference type="Gene3D" id="1.10.260.40">
    <property type="entry name" value="lambda repressor-like DNA-binding domains"/>
    <property type="match status" value="1"/>
</dbReference>
<reference evidence="5 6" key="1">
    <citation type="submission" date="2020-07" db="EMBL/GenBank/DDBJ databases">
        <title>Genomic Encyclopedia of Type Strains, Phase IV (KMG-IV): sequencing the most valuable type-strain genomes for metagenomic binning, comparative biology and taxonomic classification.</title>
        <authorList>
            <person name="Goeker M."/>
        </authorList>
    </citation>
    <scope>NUCLEOTIDE SEQUENCE [LARGE SCALE GENOMIC DNA]</scope>
    <source>
        <strain evidence="5 6">DSM 45533</strain>
    </source>
</reference>
<dbReference type="PANTHER" id="PTHR30146:SF153">
    <property type="entry name" value="LACTOSE OPERON REPRESSOR"/>
    <property type="match status" value="1"/>
</dbReference>
<dbReference type="SUPFAM" id="SSF47413">
    <property type="entry name" value="lambda repressor-like DNA-binding domains"/>
    <property type="match status" value="1"/>
</dbReference>
<dbReference type="Gene3D" id="3.40.50.2300">
    <property type="match status" value="2"/>
</dbReference>
<feature type="domain" description="HTH lacI-type" evidence="4">
    <location>
        <begin position="4"/>
        <end position="58"/>
    </location>
</feature>
<keyword evidence="3" id="KW-0804">Transcription</keyword>
<dbReference type="Pfam" id="PF00356">
    <property type="entry name" value="LacI"/>
    <property type="match status" value="1"/>
</dbReference>
<dbReference type="InterPro" id="IPR046335">
    <property type="entry name" value="LacI/GalR-like_sensor"/>
</dbReference>
<keyword evidence="1" id="KW-0805">Transcription regulation</keyword>
<dbReference type="PROSITE" id="PS00356">
    <property type="entry name" value="HTH_LACI_1"/>
    <property type="match status" value="1"/>
</dbReference>
<accession>A0A7W0CR44</accession>
<name>A0A7W0CR44_9ACTN</name>
<dbReference type="EMBL" id="JACDUR010000007">
    <property type="protein sequence ID" value="MBA2895804.1"/>
    <property type="molecule type" value="Genomic_DNA"/>
</dbReference>
<dbReference type="PROSITE" id="PS50932">
    <property type="entry name" value="HTH_LACI_2"/>
    <property type="match status" value="1"/>
</dbReference>
<evidence type="ECO:0000313" key="5">
    <source>
        <dbReference type="EMBL" id="MBA2895804.1"/>
    </source>
</evidence>
<dbReference type="PRINTS" id="PR00036">
    <property type="entry name" value="HTHLACI"/>
</dbReference>
<proteinExistence type="predicted"/>
<dbReference type="SMART" id="SM00354">
    <property type="entry name" value="HTH_LACI"/>
    <property type="match status" value="1"/>
</dbReference>
<dbReference type="InterPro" id="IPR000843">
    <property type="entry name" value="HTH_LacI"/>
</dbReference>
<dbReference type="Proteomes" id="UP000530928">
    <property type="component" value="Unassembled WGS sequence"/>
</dbReference>
<dbReference type="PANTHER" id="PTHR30146">
    <property type="entry name" value="LACI-RELATED TRANSCRIPTIONAL REPRESSOR"/>
    <property type="match status" value="1"/>
</dbReference>
<dbReference type="InterPro" id="IPR028082">
    <property type="entry name" value="Peripla_BP_I"/>
</dbReference>
<evidence type="ECO:0000259" key="4">
    <source>
        <dbReference type="PROSITE" id="PS50932"/>
    </source>
</evidence>
<keyword evidence="6" id="KW-1185">Reference proteome</keyword>
<dbReference type="SUPFAM" id="SSF53822">
    <property type="entry name" value="Periplasmic binding protein-like I"/>
    <property type="match status" value="1"/>
</dbReference>
<comment type="caution">
    <text evidence="5">The sequence shown here is derived from an EMBL/GenBank/DDBJ whole genome shotgun (WGS) entry which is preliminary data.</text>
</comment>
<sequence>MSEATIADVARLAGVSSATVSRVINRNYPVAESTRARVEAAISELGYVANAHARALAGATNRTVAIIINDLIDPFYAYIARGVEREATAQGRLCLVCCTHGSHEQELALIDLLHEQRADAVILVGGAYEDRAYAAQVAKRARALHASGSTLVLCGRPGVGDDAPTKVVEYDNEGGAFAITDYLITQGHRRVLFLGGPSLFSTTIARLAGHRRALELRGLPYDESLISPGPLSRRFGYERTRELLAEGPGFTAIFAANDNVAAGAMQAIEAAGLSVPADISVAGYDDVPLAQELRPQLTTVRIPLEEMGRQAVQLALGVADGSDYLSPVRTTTRVGTSIVVRQSVGAPSAKKALAAASGRKRAGR</sequence>
<organism evidence="5 6">
    <name type="scientific">Nonomuraea soli</name>
    <dbReference type="NCBI Taxonomy" id="1032476"/>
    <lineage>
        <taxon>Bacteria</taxon>
        <taxon>Bacillati</taxon>
        <taxon>Actinomycetota</taxon>
        <taxon>Actinomycetes</taxon>
        <taxon>Streptosporangiales</taxon>
        <taxon>Streptosporangiaceae</taxon>
        <taxon>Nonomuraea</taxon>
    </lineage>
</organism>
<gene>
    <name evidence="5" type="ORF">HNR30_007190</name>
</gene>
<dbReference type="InterPro" id="IPR010982">
    <property type="entry name" value="Lambda_DNA-bd_dom_sf"/>
</dbReference>